<organism evidence="1">
    <name type="scientific">Histophilus somni</name>
    <name type="common">Haemophilus somnus</name>
    <dbReference type="NCBI Taxonomy" id="731"/>
    <lineage>
        <taxon>Bacteria</taxon>
        <taxon>Pseudomonadati</taxon>
        <taxon>Pseudomonadota</taxon>
        <taxon>Gammaproteobacteria</taxon>
        <taxon>Pasteurellales</taxon>
        <taxon>Pasteurellaceae</taxon>
        <taxon>Histophilus</taxon>
    </lineage>
</organism>
<gene>
    <name evidence="2" type="ORF">E2R48_07185</name>
    <name evidence="1" type="ORF">ICEHS1_78</name>
</gene>
<proteinExistence type="predicted"/>
<dbReference type="AlphaFoldDB" id="A0A2K9VRN4"/>
<evidence type="ECO:0000313" key="2">
    <source>
        <dbReference type="EMBL" id="TEW29185.1"/>
    </source>
</evidence>
<protein>
    <submittedName>
        <fullName evidence="1">Uncharacterized protein</fullName>
    </submittedName>
</protein>
<sequence length="397" mass="45690">MFSSTNKPTEYGLLFFGNQHETVPTRLLQDPCLTPRAKFAWQLIKCNVQAFQGGLFPSYETLSKMLSDRPYAEAKLSEKVVTQTLYLLRLTRWLTLCETVRDERGYVQGNVYILHDEPVPILDAIQLNSDYLSFLDKCTKHKDSLINGVANHIVDSLMADKTKWHYVSHLDCLQSRYQTYQQQQLVKDKQPSQTEQELSKIQQNILTSTMEVRDFDEEVRKKSSNILTTNKEVRGKDADKSLILDLLPLGKSDVQYSTLYINKYCTGEPSEISWPVEIPLTSLEQKLTAQAMKGLDLGLCQAILLEAQQRIIQKQDVKKPKGYLYTLIQRAKQGEFKPYYFELGKNLPSQNQNTNNSTQPTQVPMEPVIEKKSALSQIAREQMANRMQQFRAELFSR</sequence>
<name>A0A2K9VRN4_HISSO</name>
<dbReference type="NCBIfam" id="NF040582">
    <property type="entry name" value="STY4528_fam"/>
    <property type="match status" value="1"/>
</dbReference>
<dbReference type="InterPro" id="IPR047749">
    <property type="entry name" value="STY4528-like"/>
</dbReference>
<dbReference type="RefSeq" id="WP_006248854.1">
    <property type="nucleotide sequence ID" value="NZ_LQFM01000016.1"/>
</dbReference>
<evidence type="ECO:0000313" key="3">
    <source>
        <dbReference type="Proteomes" id="UP000297565"/>
    </source>
</evidence>
<accession>A0A2K9VRN4</accession>
<dbReference type="EMBL" id="MF136609">
    <property type="protein sequence ID" value="AUV65134.1"/>
    <property type="molecule type" value="Genomic_DNA"/>
</dbReference>
<dbReference type="Proteomes" id="UP000297565">
    <property type="component" value="Unassembled WGS sequence"/>
</dbReference>
<reference evidence="1" key="1">
    <citation type="submission" date="2017-05" db="EMBL/GenBank/DDBJ databases">
        <title>ICEHs1, an integrative conjugative element from clinical isolates of Histophilus somni confers metal and antimicrobial resistance.</title>
        <authorList>
            <person name="Bhatt K."/>
            <person name="Rawlyk N."/>
            <person name="Potter A."/>
            <person name="Liljebjelke K."/>
        </authorList>
    </citation>
    <scope>NUCLEOTIDE SEQUENCE</scope>
    <source>
        <strain evidence="1">AVI 1</strain>
    </source>
</reference>
<reference evidence="2 3" key="2">
    <citation type="submission" date="2019-03" db="EMBL/GenBank/DDBJ databases">
        <title>Horizontal Gene Transfer Machinery in Histophilus somni.</title>
        <authorList>
            <person name="Mostafa Nazari M."/>
            <person name="Liljebjelke K."/>
        </authorList>
    </citation>
    <scope>NUCLEOTIDE SEQUENCE [LARGE SCALE GENOMIC DNA]</scope>
    <source>
        <strain evidence="2 3">UOC-EPH-KLM-04</strain>
    </source>
</reference>
<evidence type="ECO:0000313" key="1">
    <source>
        <dbReference type="EMBL" id="AUV65134.1"/>
    </source>
</evidence>
<dbReference type="EMBL" id="SNRV01000018">
    <property type="protein sequence ID" value="TEW29185.1"/>
    <property type="molecule type" value="Genomic_DNA"/>
</dbReference>